<dbReference type="GO" id="GO:0009289">
    <property type="term" value="C:pilus"/>
    <property type="evidence" value="ECO:0007669"/>
    <property type="project" value="InterPro"/>
</dbReference>
<evidence type="ECO:0000256" key="1">
    <source>
        <dbReference type="SAM" id="SignalP"/>
    </source>
</evidence>
<dbReference type="EMBL" id="FOGC01000014">
    <property type="protein sequence ID" value="SER20454.1"/>
    <property type="molecule type" value="Genomic_DNA"/>
</dbReference>
<name>A0A1H9M9U5_9GAMM</name>
<evidence type="ECO:0000313" key="3">
    <source>
        <dbReference type="Proteomes" id="UP000242515"/>
    </source>
</evidence>
<dbReference type="STRING" id="988801.SAMN05216522_11428"/>
<proteinExistence type="predicted"/>
<dbReference type="Proteomes" id="UP000242515">
    <property type="component" value="Unassembled WGS sequence"/>
</dbReference>
<dbReference type="RefSeq" id="WP_092678033.1">
    <property type="nucleotide sequence ID" value="NZ_FOGC01000014.1"/>
</dbReference>
<feature type="chain" id="PRO_5017213409" evidence="1">
    <location>
        <begin position="23"/>
        <end position="170"/>
    </location>
</feature>
<protein>
    <submittedName>
        <fullName evidence="2">CS1 type fimbrial major subunit</fullName>
    </submittedName>
</protein>
<organism evidence="2 3">
    <name type="scientific">Rosenbergiella nectarea</name>
    <dbReference type="NCBI Taxonomy" id="988801"/>
    <lineage>
        <taxon>Bacteria</taxon>
        <taxon>Pseudomonadati</taxon>
        <taxon>Pseudomonadota</taxon>
        <taxon>Gammaproteobacteria</taxon>
        <taxon>Enterobacterales</taxon>
        <taxon>Erwiniaceae</taxon>
        <taxon>Rosenbergiella</taxon>
    </lineage>
</organism>
<dbReference type="AlphaFoldDB" id="A0A1H9M9U5"/>
<keyword evidence="3" id="KW-1185">Reference proteome</keyword>
<sequence>MKNQIKAISIVSLFAAVFSVSAAQQDITVTAQIDPTVDITLDDGSPLPTTATMQYLPGKGLGDYSRQVKLWSNNVDRDLLVSLVNSPSLTDETGTNDIALKVTLNGSELSTSSKTMTYATTFPNGIEHGSTVMPLVISQATPGLITKAGRYTGIVSIVVAQAAAAQNSGN</sequence>
<dbReference type="Gene3D" id="2.60.40.2040">
    <property type="entry name" value="CFA/I fimbrial subunit E, pilin domain"/>
    <property type="match status" value="1"/>
</dbReference>
<feature type="signal peptide" evidence="1">
    <location>
        <begin position="1"/>
        <end position="22"/>
    </location>
</feature>
<dbReference type="InterPro" id="IPR007540">
    <property type="entry name" value="Fimbrial_CS1-type"/>
</dbReference>
<keyword evidence="1" id="KW-0732">Signal</keyword>
<reference evidence="3" key="1">
    <citation type="submission" date="2016-10" db="EMBL/GenBank/DDBJ databases">
        <authorList>
            <person name="Varghese N."/>
            <person name="Submissions S."/>
        </authorList>
    </citation>
    <scope>NUCLEOTIDE SEQUENCE [LARGE SCALE GENOMIC DNA]</scope>
    <source>
        <strain evidence="3">8N4</strain>
    </source>
</reference>
<gene>
    <name evidence="2" type="ORF">SAMN05216522_11428</name>
</gene>
<accession>A0A1H9M9U5</accession>
<evidence type="ECO:0000313" key="2">
    <source>
        <dbReference type="EMBL" id="SER20454.1"/>
    </source>
</evidence>
<dbReference type="OrthoDB" id="6052623at2"/>
<dbReference type="Pfam" id="PF04449">
    <property type="entry name" value="Fimbrial_CS1"/>
    <property type="match status" value="1"/>
</dbReference>